<proteinExistence type="predicted"/>
<dbReference type="EMBL" id="BARS01046925">
    <property type="protein sequence ID" value="GAG34469.1"/>
    <property type="molecule type" value="Genomic_DNA"/>
</dbReference>
<gene>
    <name evidence="1" type="ORF">S01H1_70557</name>
</gene>
<reference evidence="1" key="1">
    <citation type="journal article" date="2014" name="Front. Microbiol.">
        <title>High frequency of phylogenetically diverse reductive dehalogenase-homologous genes in deep subseafloor sedimentary metagenomes.</title>
        <authorList>
            <person name="Kawai M."/>
            <person name="Futagami T."/>
            <person name="Toyoda A."/>
            <person name="Takaki Y."/>
            <person name="Nishi S."/>
            <person name="Hori S."/>
            <person name="Arai W."/>
            <person name="Tsubouchi T."/>
            <person name="Morono Y."/>
            <person name="Uchiyama I."/>
            <person name="Ito T."/>
            <person name="Fujiyama A."/>
            <person name="Inagaki F."/>
            <person name="Takami H."/>
        </authorList>
    </citation>
    <scope>NUCLEOTIDE SEQUENCE</scope>
    <source>
        <strain evidence="1">Expedition CK06-06</strain>
    </source>
</reference>
<feature type="non-terminal residue" evidence="1">
    <location>
        <position position="1"/>
    </location>
</feature>
<comment type="caution">
    <text evidence="1">The sequence shown here is derived from an EMBL/GenBank/DDBJ whole genome shotgun (WGS) entry which is preliminary data.</text>
</comment>
<dbReference type="AlphaFoldDB" id="X0WU17"/>
<organism evidence="1">
    <name type="scientific">marine sediment metagenome</name>
    <dbReference type="NCBI Taxonomy" id="412755"/>
    <lineage>
        <taxon>unclassified sequences</taxon>
        <taxon>metagenomes</taxon>
        <taxon>ecological metagenomes</taxon>
    </lineage>
</organism>
<evidence type="ECO:0000313" key="1">
    <source>
        <dbReference type="EMBL" id="GAG34469.1"/>
    </source>
</evidence>
<accession>X0WU17</accession>
<sequence length="85" mass="9928">VPEDVREAIVRLRSKGFAVDRLLSDVDIHIFMSEKEVASVAFPLLSGRFDYLGFTSKDPLVHNWCHDLFEHYWETAIPRTEFFIT</sequence>
<name>X0WU17_9ZZZZ</name>
<protein>
    <submittedName>
        <fullName evidence="1">Uncharacterized protein</fullName>
    </submittedName>
</protein>